<evidence type="ECO:0000256" key="1">
    <source>
        <dbReference type="ARBA" id="ARBA00006581"/>
    </source>
</evidence>
<dbReference type="InterPro" id="IPR033704">
    <property type="entry name" value="dUTPase_trimeric"/>
</dbReference>
<dbReference type="AlphaFoldDB" id="A0A1G1XQ05"/>
<evidence type="ECO:0000313" key="7">
    <source>
        <dbReference type="EMBL" id="OGY42169.1"/>
    </source>
</evidence>
<comment type="similarity">
    <text evidence="1">Belongs to the dUTPase family.</text>
</comment>
<dbReference type="InterPro" id="IPR008181">
    <property type="entry name" value="dUTPase"/>
</dbReference>
<name>A0A1G1XQ05_9BACT</name>
<sequence length="143" mass="16107">MRIKIYRIDKSLPLPINETPGAVAVDLCSRLEVEIKPREIAYIPMNVVIKIPDGYFILLAPRSSTHKLGIQSINGVGIMDRDYCGNDDEYHFTVRNFTDSLVHIDKGTRLCQLVLIKCENFDFDEVESMDEPSRGGFGTTGLN</sequence>
<dbReference type="SUPFAM" id="SSF51283">
    <property type="entry name" value="dUTPase-like"/>
    <property type="match status" value="1"/>
</dbReference>
<comment type="caution">
    <text evidence="7">The sequence shown here is derived from an EMBL/GenBank/DDBJ whole genome shotgun (WGS) entry which is preliminary data.</text>
</comment>
<gene>
    <name evidence="7" type="ORF">A2Y82_00380</name>
</gene>
<dbReference type="InterPro" id="IPR036157">
    <property type="entry name" value="dUTPase-like_sf"/>
</dbReference>
<dbReference type="Pfam" id="PF00692">
    <property type="entry name" value="dUTPase"/>
    <property type="match status" value="1"/>
</dbReference>
<dbReference type="InterPro" id="IPR029054">
    <property type="entry name" value="dUTPase-like"/>
</dbReference>
<proteinExistence type="inferred from homology"/>
<comment type="catalytic activity">
    <reaction evidence="5">
        <text>dUTP + H2O = dUMP + diphosphate + H(+)</text>
        <dbReference type="Rhea" id="RHEA:10248"/>
        <dbReference type="ChEBI" id="CHEBI:15377"/>
        <dbReference type="ChEBI" id="CHEBI:15378"/>
        <dbReference type="ChEBI" id="CHEBI:33019"/>
        <dbReference type="ChEBI" id="CHEBI:61555"/>
        <dbReference type="ChEBI" id="CHEBI:246422"/>
        <dbReference type="EC" id="3.6.1.23"/>
    </reaction>
</comment>
<feature type="domain" description="dUTPase-like" evidence="6">
    <location>
        <begin position="13"/>
        <end position="140"/>
    </location>
</feature>
<keyword evidence="4" id="KW-0546">Nucleotide metabolism</keyword>
<evidence type="ECO:0000256" key="2">
    <source>
        <dbReference type="ARBA" id="ARBA00012379"/>
    </source>
</evidence>
<organism evidence="7 8">
    <name type="scientific">Candidatus Buchananbacteria bacterium RBG_13_36_9</name>
    <dbReference type="NCBI Taxonomy" id="1797530"/>
    <lineage>
        <taxon>Bacteria</taxon>
        <taxon>Candidatus Buchananiibacteriota</taxon>
    </lineage>
</organism>
<keyword evidence="3" id="KW-0378">Hydrolase</keyword>
<evidence type="ECO:0000259" key="6">
    <source>
        <dbReference type="Pfam" id="PF00692"/>
    </source>
</evidence>
<dbReference type="CDD" id="cd07557">
    <property type="entry name" value="trimeric_dUTPase"/>
    <property type="match status" value="1"/>
</dbReference>
<accession>A0A1G1XQ05</accession>
<dbReference type="Proteomes" id="UP000176498">
    <property type="component" value="Unassembled WGS sequence"/>
</dbReference>
<dbReference type="Gene3D" id="2.70.40.10">
    <property type="match status" value="1"/>
</dbReference>
<dbReference type="GO" id="GO:0000287">
    <property type="term" value="F:magnesium ion binding"/>
    <property type="evidence" value="ECO:0007669"/>
    <property type="project" value="InterPro"/>
</dbReference>
<dbReference type="EMBL" id="MHHZ01000007">
    <property type="protein sequence ID" value="OGY42169.1"/>
    <property type="molecule type" value="Genomic_DNA"/>
</dbReference>
<dbReference type="GO" id="GO:0006226">
    <property type="term" value="P:dUMP biosynthetic process"/>
    <property type="evidence" value="ECO:0007669"/>
    <property type="project" value="InterPro"/>
</dbReference>
<reference evidence="7 8" key="1">
    <citation type="journal article" date="2016" name="Nat. Commun.">
        <title>Thousands of microbial genomes shed light on interconnected biogeochemical processes in an aquifer system.</title>
        <authorList>
            <person name="Anantharaman K."/>
            <person name="Brown C.T."/>
            <person name="Hug L.A."/>
            <person name="Sharon I."/>
            <person name="Castelle C.J."/>
            <person name="Probst A.J."/>
            <person name="Thomas B.C."/>
            <person name="Singh A."/>
            <person name="Wilkins M.J."/>
            <person name="Karaoz U."/>
            <person name="Brodie E.L."/>
            <person name="Williams K.H."/>
            <person name="Hubbard S.S."/>
            <person name="Banfield J.F."/>
        </authorList>
    </citation>
    <scope>NUCLEOTIDE SEQUENCE [LARGE SCALE GENOMIC DNA]</scope>
</reference>
<dbReference type="EC" id="3.6.1.23" evidence="2"/>
<dbReference type="GO" id="GO:0046081">
    <property type="term" value="P:dUTP catabolic process"/>
    <property type="evidence" value="ECO:0007669"/>
    <property type="project" value="InterPro"/>
</dbReference>
<evidence type="ECO:0000313" key="8">
    <source>
        <dbReference type="Proteomes" id="UP000176498"/>
    </source>
</evidence>
<dbReference type="PANTHER" id="PTHR11241:SF0">
    <property type="entry name" value="DEOXYURIDINE 5'-TRIPHOSPHATE NUCLEOTIDOHYDROLASE"/>
    <property type="match status" value="1"/>
</dbReference>
<evidence type="ECO:0000256" key="3">
    <source>
        <dbReference type="ARBA" id="ARBA00022801"/>
    </source>
</evidence>
<evidence type="ECO:0000256" key="5">
    <source>
        <dbReference type="ARBA" id="ARBA00047686"/>
    </source>
</evidence>
<protein>
    <recommendedName>
        <fullName evidence="2">dUTP diphosphatase</fullName>
        <ecNumber evidence="2">3.6.1.23</ecNumber>
    </recommendedName>
</protein>
<evidence type="ECO:0000256" key="4">
    <source>
        <dbReference type="ARBA" id="ARBA00023080"/>
    </source>
</evidence>
<dbReference type="PANTHER" id="PTHR11241">
    <property type="entry name" value="DEOXYURIDINE 5'-TRIPHOSPHATE NUCLEOTIDOHYDROLASE"/>
    <property type="match status" value="1"/>
</dbReference>
<dbReference type="GO" id="GO:0004170">
    <property type="term" value="F:dUTP diphosphatase activity"/>
    <property type="evidence" value="ECO:0007669"/>
    <property type="project" value="UniProtKB-EC"/>
</dbReference>